<name>A0ACD4NXB9_9HYPH</name>
<protein>
    <submittedName>
        <fullName evidence="1">Chemotaxis response regulator protein-glutamate methylesterase</fullName>
    </submittedName>
</protein>
<proteinExistence type="predicted"/>
<gene>
    <name evidence="1" type="ORF">OXU80_06380</name>
</gene>
<sequence>MRLLIGHALGRDPEIEVVGYSSDAFEAREAIKRLDPDVVTLDVEMPKMQGIEFLAHIMRLRPMPVVMVSSLTGPGTATTIEALSIGAFDCFPKPVPATEEAFLRLGEIVKAAAAARRGIQTLSQRRARQSVGGGGREPARVAQGAASEPPVISRAAPPVQADGAGAAAEIVVAGASTGGIEALSTLLAQWPADCPPTLLVQHLPAGFTKGFARRLDAISPARVEEAADGMPLERGRVYLAPGGSAHLTVGGLRPVCALVPSEPVSGHRPSVDVLFRSVARRFGKTSVGIILTGMGSDGAAGMLDIRSAGGLAIGQDEASSLVYGMPKAAMLMDAIDTQLPLESIARHLFNG</sequence>
<accession>A0ACD4NXB9</accession>
<dbReference type="Proteomes" id="UP001163223">
    <property type="component" value="Chromosome"/>
</dbReference>
<evidence type="ECO:0000313" key="2">
    <source>
        <dbReference type="Proteomes" id="UP001163223"/>
    </source>
</evidence>
<keyword evidence="2" id="KW-1185">Reference proteome</keyword>
<evidence type="ECO:0000313" key="1">
    <source>
        <dbReference type="EMBL" id="WAJ31374.1"/>
    </source>
</evidence>
<reference evidence="1" key="1">
    <citation type="submission" date="2022-11" db="EMBL/GenBank/DDBJ databases">
        <title>beta-Carotene-producing bacterium, Jeongeuplla avenae sp. nov., alleviates the salt stress of Arabidopsis seedlings.</title>
        <authorList>
            <person name="Jiang L."/>
            <person name="Lee J."/>
        </authorList>
    </citation>
    <scope>NUCLEOTIDE SEQUENCE</scope>
    <source>
        <strain evidence="1">DY_R2A_6</strain>
    </source>
</reference>
<organism evidence="1 2">
    <name type="scientific">Antarcticirhabdus aurantiaca</name>
    <dbReference type="NCBI Taxonomy" id="2606717"/>
    <lineage>
        <taxon>Bacteria</taxon>
        <taxon>Pseudomonadati</taxon>
        <taxon>Pseudomonadota</taxon>
        <taxon>Alphaproteobacteria</taxon>
        <taxon>Hyphomicrobiales</taxon>
        <taxon>Aurantimonadaceae</taxon>
        <taxon>Antarcticirhabdus</taxon>
    </lineage>
</organism>
<dbReference type="EMBL" id="CP113520">
    <property type="protein sequence ID" value="WAJ31374.1"/>
    <property type="molecule type" value="Genomic_DNA"/>
</dbReference>